<evidence type="ECO:0000313" key="1">
    <source>
        <dbReference type="EnsemblProtists" id="Phyra79298"/>
    </source>
</evidence>
<reference evidence="1" key="2">
    <citation type="submission" date="2015-06" db="UniProtKB">
        <authorList>
            <consortium name="EnsemblProtists"/>
        </authorList>
    </citation>
    <scope>IDENTIFICATION</scope>
    <source>
        <strain evidence="1">Pr102</strain>
    </source>
</reference>
<keyword evidence="2" id="KW-1185">Reference proteome</keyword>
<organism evidence="1 2">
    <name type="scientific">Phytophthora ramorum</name>
    <name type="common">Sudden oak death agent</name>
    <dbReference type="NCBI Taxonomy" id="164328"/>
    <lineage>
        <taxon>Eukaryota</taxon>
        <taxon>Sar</taxon>
        <taxon>Stramenopiles</taxon>
        <taxon>Oomycota</taxon>
        <taxon>Peronosporomycetes</taxon>
        <taxon>Peronosporales</taxon>
        <taxon>Peronosporaceae</taxon>
        <taxon>Phytophthora</taxon>
    </lineage>
</organism>
<dbReference type="AlphaFoldDB" id="H3GR20"/>
<dbReference type="VEuPathDB" id="FungiDB:KRP23_2613"/>
<dbReference type="EMBL" id="DS566035">
    <property type="status" value="NOT_ANNOTATED_CDS"/>
    <property type="molecule type" value="Genomic_DNA"/>
</dbReference>
<proteinExistence type="predicted"/>
<protein>
    <recommendedName>
        <fullName evidence="3">C2H2-type domain-containing protein</fullName>
    </recommendedName>
</protein>
<evidence type="ECO:0008006" key="3">
    <source>
        <dbReference type="Google" id="ProtNLM"/>
    </source>
</evidence>
<dbReference type="VEuPathDB" id="FungiDB:KRP22_7528"/>
<dbReference type="OMA" id="SICRCDA"/>
<dbReference type="EnsemblProtists" id="Phyra79298">
    <property type="protein sequence ID" value="Phyra79298"/>
    <property type="gene ID" value="Phyra79298"/>
</dbReference>
<accession>H3GR20</accession>
<sequence length="112" mass="12921">MAKKPKVEKKKSRTFTCTCGATFATKGERKRHGCKYLLAQRLESELKSTTSPGSECEECGRLYSMDDVLYRDKNMIMRVLDTTIVCSDCAEQDDYPRKDKPVLYTEEIDEYL</sequence>
<dbReference type="Proteomes" id="UP000005238">
    <property type="component" value="Unassembled WGS sequence"/>
</dbReference>
<reference evidence="2" key="1">
    <citation type="journal article" date="2006" name="Science">
        <title>Phytophthora genome sequences uncover evolutionary origins and mechanisms of pathogenesis.</title>
        <authorList>
            <person name="Tyler B.M."/>
            <person name="Tripathy S."/>
            <person name="Zhang X."/>
            <person name="Dehal P."/>
            <person name="Jiang R.H."/>
            <person name="Aerts A."/>
            <person name="Arredondo F.D."/>
            <person name="Baxter L."/>
            <person name="Bensasson D."/>
            <person name="Beynon J.L."/>
            <person name="Chapman J."/>
            <person name="Damasceno C.M."/>
            <person name="Dorrance A.E."/>
            <person name="Dou D."/>
            <person name="Dickerman A.W."/>
            <person name="Dubchak I.L."/>
            <person name="Garbelotto M."/>
            <person name="Gijzen M."/>
            <person name="Gordon S.G."/>
            <person name="Govers F."/>
            <person name="Grunwald N.J."/>
            <person name="Huang W."/>
            <person name="Ivors K.L."/>
            <person name="Jones R.W."/>
            <person name="Kamoun S."/>
            <person name="Krampis K."/>
            <person name="Lamour K.H."/>
            <person name="Lee M.K."/>
            <person name="McDonald W.H."/>
            <person name="Medina M."/>
            <person name="Meijer H.J."/>
            <person name="Nordberg E.K."/>
            <person name="Maclean D.J."/>
            <person name="Ospina-Giraldo M.D."/>
            <person name="Morris P.F."/>
            <person name="Phuntumart V."/>
            <person name="Putnam N.H."/>
            <person name="Rash S."/>
            <person name="Rose J.K."/>
            <person name="Sakihama Y."/>
            <person name="Salamov A.A."/>
            <person name="Savidor A."/>
            <person name="Scheuring C.F."/>
            <person name="Smith B.M."/>
            <person name="Sobral B.W."/>
            <person name="Terry A."/>
            <person name="Torto-Alalibo T.A."/>
            <person name="Win J."/>
            <person name="Xu Z."/>
            <person name="Zhang H."/>
            <person name="Grigoriev I.V."/>
            <person name="Rokhsar D.S."/>
            <person name="Boore J.L."/>
        </authorList>
    </citation>
    <scope>NUCLEOTIDE SEQUENCE [LARGE SCALE GENOMIC DNA]</scope>
    <source>
        <strain evidence="2">Pr102</strain>
    </source>
</reference>
<dbReference type="InParanoid" id="H3GR20"/>
<evidence type="ECO:0000313" key="2">
    <source>
        <dbReference type="Proteomes" id="UP000005238"/>
    </source>
</evidence>
<dbReference type="HOGENOM" id="CLU_2150852_0_0_1"/>
<dbReference type="eggNOG" id="ENOG502RGVJ">
    <property type="taxonomic scope" value="Eukaryota"/>
</dbReference>
<name>H3GR20_PHYRM</name>